<dbReference type="SUPFAM" id="SSF51604">
    <property type="entry name" value="Enolase C-terminal domain-like"/>
    <property type="match status" value="1"/>
</dbReference>
<dbReference type="Pfam" id="PF02746">
    <property type="entry name" value="MR_MLE_N"/>
    <property type="match status" value="1"/>
</dbReference>
<dbReference type="GO" id="GO:0016854">
    <property type="term" value="F:racemase and epimerase activity"/>
    <property type="evidence" value="ECO:0007669"/>
    <property type="project" value="UniProtKB-ARBA"/>
</dbReference>
<dbReference type="InterPro" id="IPR029017">
    <property type="entry name" value="Enolase-like_N"/>
</dbReference>
<keyword evidence="2" id="KW-0479">Metal-binding</keyword>
<sequence length="287" mass="32457">MINFSGRKTIRRKPVKIKSIEKFPLNLRPVKVGYRKEDRSSSVWASGVSSIIIRVNTDEGISGLGEATTITWYFNETQEGMMKLLSAYEELLIGEDPFNIVNAHRKMDLVTGEDAPGCHSARAAVDMALFDIIGKAQNRPVYEVLGGAYRTEFEMLTNLYEETPEEKARACQEYVKRGFRGLKIKVGDILLTEGWSIQNLKKEKEKLLAALEAVPSDIYIDADANQSWGNAKIVLNLLEELLQKKFYPNLSLEQPLHYLDIQGHSFLRKYSKVPIILDESVLSPEAM</sequence>
<dbReference type="PANTHER" id="PTHR48073">
    <property type="entry name" value="O-SUCCINYLBENZOATE SYNTHASE-RELATED"/>
    <property type="match status" value="1"/>
</dbReference>
<dbReference type="InterPro" id="IPR036849">
    <property type="entry name" value="Enolase-like_C_sf"/>
</dbReference>
<dbReference type="Gene3D" id="3.30.390.10">
    <property type="entry name" value="Enolase-like, N-terminal domain"/>
    <property type="match status" value="1"/>
</dbReference>
<accession>A0A7V5HNB5</accession>
<gene>
    <name evidence="5" type="ORF">ENL43_03300</name>
</gene>
<evidence type="ECO:0000256" key="1">
    <source>
        <dbReference type="ARBA" id="ARBA00008031"/>
    </source>
</evidence>
<evidence type="ECO:0000313" key="5">
    <source>
        <dbReference type="EMBL" id="HHF53373.1"/>
    </source>
</evidence>
<protein>
    <recommendedName>
        <fullName evidence="4">Mandelate racemase/muconate lactonizing enzyme C-terminal domain-containing protein</fullName>
    </recommendedName>
</protein>
<dbReference type="SMART" id="SM00922">
    <property type="entry name" value="MR_MLE"/>
    <property type="match status" value="1"/>
</dbReference>
<dbReference type="Pfam" id="PF13378">
    <property type="entry name" value="MR_MLE_C"/>
    <property type="match status" value="1"/>
</dbReference>
<dbReference type="Gene3D" id="3.20.20.120">
    <property type="entry name" value="Enolase-like C-terminal domain"/>
    <property type="match status" value="1"/>
</dbReference>
<feature type="non-terminal residue" evidence="5">
    <location>
        <position position="287"/>
    </location>
</feature>
<comment type="similarity">
    <text evidence="1">Belongs to the mandelate racemase/muconate lactonizing enzyme family.</text>
</comment>
<dbReference type="EMBL" id="DRTX01000166">
    <property type="protein sequence ID" value="HHF53373.1"/>
    <property type="molecule type" value="Genomic_DNA"/>
</dbReference>
<dbReference type="InterPro" id="IPR029065">
    <property type="entry name" value="Enolase_C-like"/>
</dbReference>
<name>A0A7V5HNB5_UNCW3</name>
<dbReference type="SUPFAM" id="SSF54826">
    <property type="entry name" value="Enolase N-terminal domain-like"/>
    <property type="match status" value="1"/>
</dbReference>
<evidence type="ECO:0000259" key="4">
    <source>
        <dbReference type="SMART" id="SM00922"/>
    </source>
</evidence>
<reference evidence="5" key="1">
    <citation type="journal article" date="2020" name="mSystems">
        <title>Genome- and Community-Level Interaction Insights into Carbon Utilization and Element Cycling Functions of Hydrothermarchaeota in Hydrothermal Sediment.</title>
        <authorList>
            <person name="Zhou Z."/>
            <person name="Liu Y."/>
            <person name="Xu W."/>
            <person name="Pan J."/>
            <person name="Luo Z.H."/>
            <person name="Li M."/>
        </authorList>
    </citation>
    <scope>NUCLEOTIDE SEQUENCE [LARGE SCALE GENOMIC DNA]</scope>
    <source>
        <strain evidence="5">HyVt-96</strain>
    </source>
</reference>
<feature type="domain" description="Mandelate racemase/muconate lactonizing enzyme C-terminal" evidence="4">
    <location>
        <begin position="164"/>
        <end position="274"/>
    </location>
</feature>
<evidence type="ECO:0000256" key="2">
    <source>
        <dbReference type="ARBA" id="ARBA00022723"/>
    </source>
</evidence>
<keyword evidence="3" id="KW-0413">Isomerase</keyword>
<organism evidence="5">
    <name type="scientific">candidate division WOR-3 bacterium</name>
    <dbReference type="NCBI Taxonomy" id="2052148"/>
    <lineage>
        <taxon>Bacteria</taxon>
        <taxon>Bacteria division WOR-3</taxon>
    </lineage>
</organism>
<dbReference type="PANTHER" id="PTHR48073:SF2">
    <property type="entry name" value="O-SUCCINYLBENZOATE SYNTHASE"/>
    <property type="match status" value="1"/>
</dbReference>
<dbReference type="InterPro" id="IPR013342">
    <property type="entry name" value="Mandelate_racemase_C"/>
</dbReference>
<dbReference type="Proteomes" id="UP000886050">
    <property type="component" value="Unassembled WGS sequence"/>
</dbReference>
<proteinExistence type="inferred from homology"/>
<dbReference type="InterPro" id="IPR013341">
    <property type="entry name" value="Mandelate_racemase_N_dom"/>
</dbReference>
<dbReference type="SFLD" id="SFLDS00001">
    <property type="entry name" value="Enolase"/>
    <property type="match status" value="1"/>
</dbReference>
<dbReference type="GO" id="GO:0046872">
    <property type="term" value="F:metal ion binding"/>
    <property type="evidence" value="ECO:0007669"/>
    <property type="project" value="UniProtKB-KW"/>
</dbReference>
<comment type="caution">
    <text evidence="5">The sequence shown here is derived from an EMBL/GenBank/DDBJ whole genome shotgun (WGS) entry which is preliminary data.</text>
</comment>
<dbReference type="AlphaFoldDB" id="A0A7V5HNB5"/>
<evidence type="ECO:0000256" key="3">
    <source>
        <dbReference type="ARBA" id="ARBA00023235"/>
    </source>
</evidence>